<reference evidence="2 3" key="1">
    <citation type="submission" date="2021-01" db="EMBL/GenBank/DDBJ databases">
        <title>Actinoplanes sp. nov. LDG1-01 isolated from lichen.</title>
        <authorList>
            <person name="Saeng-In P."/>
            <person name="Phongsopitanun W."/>
            <person name="Kanchanasin P."/>
            <person name="Yuki M."/>
            <person name="Kudo T."/>
            <person name="Ohkuma M."/>
            <person name="Tanasupawat S."/>
        </authorList>
    </citation>
    <scope>NUCLEOTIDE SEQUENCE [LARGE SCALE GENOMIC DNA]</scope>
    <source>
        <strain evidence="2 3">LDG1-01</strain>
    </source>
</reference>
<organism evidence="2 3">
    <name type="scientific">Paractinoplanes lichenicola</name>
    <dbReference type="NCBI Taxonomy" id="2802976"/>
    <lineage>
        <taxon>Bacteria</taxon>
        <taxon>Bacillati</taxon>
        <taxon>Actinomycetota</taxon>
        <taxon>Actinomycetes</taxon>
        <taxon>Micromonosporales</taxon>
        <taxon>Micromonosporaceae</taxon>
        <taxon>Paractinoplanes</taxon>
    </lineage>
</organism>
<evidence type="ECO:0000256" key="1">
    <source>
        <dbReference type="SAM" id="MobiDB-lite"/>
    </source>
</evidence>
<evidence type="ECO:0000313" key="3">
    <source>
        <dbReference type="Proteomes" id="UP000598996"/>
    </source>
</evidence>
<keyword evidence="3" id="KW-1185">Reference proteome</keyword>
<feature type="compositionally biased region" description="Basic and acidic residues" evidence="1">
    <location>
        <begin position="85"/>
        <end position="99"/>
    </location>
</feature>
<proteinExistence type="predicted"/>
<accession>A0ABS1VVM2</accession>
<dbReference type="Proteomes" id="UP000598996">
    <property type="component" value="Unassembled WGS sequence"/>
</dbReference>
<evidence type="ECO:0000313" key="2">
    <source>
        <dbReference type="EMBL" id="MBL7258529.1"/>
    </source>
</evidence>
<name>A0ABS1VVM2_9ACTN</name>
<dbReference type="EMBL" id="JAENHO010000009">
    <property type="protein sequence ID" value="MBL7258529.1"/>
    <property type="molecule type" value="Genomic_DNA"/>
</dbReference>
<comment type="caution">
    <text evidence="2">The sequence shown here is derived from an EMBL/GenBank/DDBJ whole genome shotgun (WGS) entry which is preliminary data.</text>
</comment>
<sequence length="121" mass="13460">MEFVRVQAVRWVDVEWPGWVEVRLQEAEGSVAVIVEKAPVLSDDDDFGPWTELPVPLEIACDVVGWEVADEGHRVATVRLGHGVEDSEGRGTFRVREDDVVTQPRAGDGDGDETLRRPDSH</sequence>
<feature type="region of interest" description="Disordered" evidence="1">
    <location>
        <begin position="85"/>
        <end position="121"/>
    </location>
</feature>
<dbReference type="RefSeq" id="WP_202995201.1">
    <property type="nucleotide sequence ID" value="NZ_JAENHO010000009.1"/>
</dbReference>
<gene>
    <name evidence="2" type="ORF">JKJ07_29880</name>
</gene>
<protein>
    <submittedName>
        <fullName evidence="2">Uncharacterized protein</fullName>
    </submittedName>
</protein>